<dbReference type="Proteomes" id="UP001153331">
    <property type="component" value="Unassembled WGS sequence"/>
</dbReference>
<reference evidence="1" key="1">
    <citation type="submission" date="2022-11" db="EMBL/GenBank/DDBJ databases">
        <title>Genome Sequence of Boeremia exigua.</title>
        <authorList>
            <person name="Buettner E."/>
        </authorList>
    </citation>
    <scope>NUCLEOTIDE SEQUENCE</scope>
    <source>
        <strain evidence="1">CU02</strain>
    </source>
</reference>
<comment type="caution">
    <text evidence="1">The sequence shown here is derived from an EMBL/GenBank/DDBJ whole genome shotgun (WGS) entry which is preliminary data.</text>
</comment>
<proteinExistence type="predicted"/>
<sequence length="606" mass="67776">MSGIEIAGLAFGVLPLLVEAVKSYSTISKKTHTLRHYSKEIKSISEQLKVHRGIFLNEVRLLLRSVTSEEEVESMLEDAVDQRWTKTYLDNKIRMVLQDSFEVCRGIIEETGDILDTMRGEMAKFDELLAQRTKGESFKSALKRLGGAFKITFNKSQYDSCLANLRDRNGDLKTLRSQVSTFQRQDYQKRGSGIQNKALPNGIGLIQNASHKLHEALCGAWCCDDPAHRGHDAKLCIDAQVQAEVRLDLAISCYEPCLNGKTSASQGVYEQQPNDTASSNGSDMPKPLEAMTSCAVNVLKKKASSNLQQQSSSRKKVKRVHFIDPPIVSVPVAKLPDFPPRALAPDINLDQEKNICKYLQKHRVSGKGVAQRCIGYLESPQMYKHRFYFRNEEAASGRTPLETQSNNVYSVFDVMRHDADEALLVEDQLRLALKTALALLQFNDTPWLADRWRLRDLSYFGTGHTLDQTALKTLHLSSQISAPVPAAAINNAMDGVERVSDTVSDQVRYGINNTTLFFLGVALLEIAHWEPIEEKMTARDLNNEVFAARRLAAGRAPLGPQYQKIAEKCLQCNFGFGTKLSNKGLQTAVYNDVICELEDMIEQLSI</sequence>
<protein>
    <submittedName>
        <fullName evidence="1">Uncharacterized protein</fullName>
    </submittedName>
</protein>
<name>A0ACC2IGK9_9PLEO</name>
<organism evidence="1 2">
    <name type="scientific">Boeremia exigua</name>
    <dbReference type="NCBI Taxonomy" id="749465"/>
    <lineage>
        <taxon>Eukaryota</taxon>
        <taxon>Fungi</taxon>
        <taxon>Dikarya</taxon>
        <taxon>Ascomycota</taxon>
        <taxon>Pezizomycotina</taxon>
        <taxon>Dothideomycetes</taxon>
        <taxon>Pleosporomycetidae</taxon>
        <taxon>Pleosporales</taxon>
        <taxon>Pleosporineae</taxon>
        <taxon>Didymellaceae</taxon>
        <taxon>Boeremia</taxon>
    </lineage>
</organism>
<keyword evidence="2" id="KW-1185">Reference proteome</keyword>
<evidence type="ECO:0000313" key="2">
    <source>
        <dbReference type="Proteomes" id="UP001153331"/>
    </source>
</evidence>
<evidence type="ECO:0000313" key="1">
    <source>
        <dbReference type="EMBL" id="KAJ8114277.1"/>
    </source>
</evidence>
<dbReference type="EMBL" id="JAPHNI010000203">
    <property type="protein sequence ID" value="KAJ8114277.1"/>
    <property type="molecule type" value="Genomic_DNA"/>
</dbReference>
<accession>A0ACC2IGK9</accession>
<gene>
    <name evidence="1" type="ORF">OPT61_g3796</name>
</gene>